<dbReference type="EMBL" id="AP017424">
    <property type="protein sequence ID" value="BAU84677.1"/>
    <property type="molecule type" value="Genomic_DNA"/>
</dbReference>
<dbReference type="Proteomes" id="UP000217676">
    <property type="component" value="Chromosome"/>
</dbReference>
<feature type="region of interest" description="Disordered" evidence="1">
    <location>
        <begin position="1"/>
        <end position="142"/>
    </location>
</feature>
<proteinExistence type="predicted"/>
<dbReference type="KEGG" id="slau:SLA_3772"/>
<evidence type="ECO:0000313" key="2">
    <source>
        <dbReference type="EMBL" id="BAU84677.1"/>
    </source>
</evidence>
<feature type="compositionally biased region" description="Basic and acidic residues" evidence="1">
    <location>
        <begin position="55"/>
        <end position="67"/>
    </location>
</feature>
<keyword evidence="3" id="KW-1185">Reference proteome</keyword>
<reference evidence="2 3" key="1">
    <citation type="journal article" date="2016" name="Genome Announc.">
        <title>Complete Genome Sequence of Thiostrepton-Producing Streptomyces laurentii ATCC 31255.</title>
        <authorList>
            <person name="Doi K."/>
            <person name="Fujino Y."/>
            <person name="Nagayoshi Y."/>
            <person name="Ohshima T."/>
            <person name="Ogata S."/>
        </authorList>
    </citation>
    <scope>NUCLEOTIDE SEQUENCE [LARGE SCALE GENOMIC DNA]</scope>
    <source>
        <strain evidence="2 3">ATCC 31255</strain>
    </source>
</reference>
<feature type="compositionally biased region" description="Basic residues" evidence="1">
    <location>
        <begin position="92"/>
        <end position="103"/>
    </location>
</feature>
<dbReference type="AlphaFoldDB" id="A0A160P043"/>
<name>A0A160P043_STRLU</name>
<gene>
    <name evidence="2" type="ORF">SLA_3772</name>
</gene>
<sequence length="142" mass="15452">MPAASLTTHVCASTPSGEESSGPQRVTVEDGLAGGALARDARAGDGRAGTGARGRARDRGTPERREYGSGGHGSRMYWLGCGRHALRDGRRGGLRRRAGRRHDRHQDGDRDHESERQRAQRRRSHAPVPHTTAHLFTGMLSR</sequence>
<protein>
    <submittedName>
        <fullName evidence="2">Uncharacterized protein</fullName>
    </submittedName>
</protein>
<accession>A0A160P043</accession>
<feature type="compositionally biased region" description="Polar residues" evidence="1">
    <location>
        <begin position="1"/>
        <end position="24"/>
    </location>
</feature>
<feature type="compositionally biased region" description="Basic and acidic residues" evidence="1">
    <location>
        <begin position="104"/>
        <end position="118"/>
    </location>
</feature>
<organism evidence="2 3">
    <name type="scientific">Streptomyces laurentii</name>
    <dbReference type="NCBI Taxonomy" id="39478"/>
    <lineage>
        <taxon>Bacteria</taxon>
        <taxon>Bacillati</taxon>
        <taxon>Actinomycetota</taxon>
        <taxon>Actinomycetes</taxon>
        <taxon>Kitasatosporales</taxon>
        <taxon>Streptomycetaceae</taxon>
        <taxon>Streptomyces</taxon>
    </lineage>
</organism>
<evidence type="ECO:0000256" key="1">
    <source>
        <dbReference type="SAM" id="MobiDB-lite"/>
    </source>
</evidence>
<evidence type="ECO:0000313" key="3">
    <source>
        <dbReference type="Proteomes" id="UP000217676"/>
    </source>
</evidence>